<sequence>MPLDQVIIAYMRSNNWINVLLLRSINLYQPVLVESSSVSELIEVSPNGISWHEQNVEYRIMVNEYFNIGTKTNGGEVPYSLVEMQGNHVSFGLVLRRIRHRVLDELTIDVEEGQLPLRIPPHMPCSLHCSNCANEIIGPRQYDRIQEVPMTTMKPHQFFCSRTGIPVYPSEEELYYGLNYLVVCPELVGNGIITTRGRRRVQCSRCKQCVGEIIARDVGVQLYADTLRFVTSDSALELKEIFGHVTPTQVMMRLMNDAETYCVDQSRLFLKAVRPDGQLQLLHMQVDTKQMHILRSDLGVSDDVKPSADLPLEADTSSESDLDMNLSDTSSSNSVPQTGIDEMATPPRPTTPKGSPPKAVQYVRMRGFRGWRVKYLFSGNDRDLIENHDVIVTWRERTRLLHISYTMMTDLLGEFNANENLLASLEKMSPPVKTDSPRHSCIIFEPDEEFYARQERFARTSQ</sequence>
<dbReference type="eggNOG" id="KOG4784">
    <property type="taxonomic scope" value="Eukaryota"/>
</dbReference>
<dbReference type="HOGENOM" id="CLU_601679_0_0_1"/>
<dbReference type="AlphaFoldDB" id="B4PNQ3"/>
<evidence type="ECO:0000256" key="1">
    <source>
        <dbReference type="SAM" id="MobiDB-lite"/>
    </source>
</evidence>
<feature type="compositionally biased region" description="Polar residues" evidence="1">
    <location>
        <begin position="326"/>
        <end position="337"/>
    </location>
</feature>
<reference evidence="2 3" key="1">
    <citation type="journal article" date="2007" name="Nature">
        <title>Evolution of genes and genomes on the Drosophila phylogeny.</title>
        <authorList>
            <consortium name="Drosophila 12 Genomes Consortium"/>
            <person name="Clark A.G."/>
            <person name="Eisen M.B."/>
            <person name="Smith D.R."/>
            <person name="Bergman C.M."/>
            <person name="Oliver B."/>
            <person name="Markow T.A."/>
            <person name="Kaufman T.C."/>
            <person name="Kellis M."/>
            <person name="Gelbart W."/>
            <person name="Iyer V.N."/>
            <person name="Pollard D.A."/>
            <person name="Sackton T.B."/>
            <person name="Larracuente A.M."/>
            <person name="Singh N.D."/>
            <person name="Abad J.P."/>
            <person name="Abt D.N."/>
            <person name="Adryan B."/>
            <person name="Aguade M."/>
            <person name="Akashi H."/>
            <person name="Anderson W.W."/>
            <person name="Aquadro C.F."/>
            <person name="Ardell D.H."/>
            <person name="Arguello R."/>
            <person name="Artieri C.G."/>
            <person name="Barbash D.A."/>
            <person name="Barker D."/>
            <person name="Barsanti P."/>
            <person name="Batterham P."/>
            <person name="Batzoglou S."/>
            <person name="Begun D."/>
            <person name="Bhutkar A."/>
            <person name="Blanco E."/>
            <person name="Bosak S.A."/>
            <person name="Bradley R.K."/>
            <person name="Brand A.D."/>
            <person name="Brent M.R."/>
            <person name="Brooks A.N."/>
            <person name="Brown R.H."/>
            <person name="Butlin R.K."/>
            <person name="Caggese C."/>
            <person name="Calvi B.R."/>
            <person name="Bernardo de Carvalho A."/>
            <person name="Caspi A."/>
            <person name="Castrezana S."/>
            <person name="Celniker S.E."/>
            <person name="Chang J.L."/>
            <person name="Chapple C."/>
            <person name="Chatterji S."/>
            <person name="Chinwalla A."/>
            <person name="Civetta A."/>
            <person name="Clifton S.W."/>
            <person name="Comeron J.M."/>
            <person name="Costello J.C."/>
            <person name="Coyne J.A."/>
            <person name="Daub J."/>
            <person name="David R.G."/>
            <person name="Delcher A.L."/>
            <person name="Delehaunty K."/>
            <person name="Do C.B."/>
            <person name="Ebling H."/>
            <person name="Edwards K."/>
            <person name="Eickbush T."/>
            <person name="Evans J.D."/>
            <person name="Filipski A."/>
            <person name="Findeiss S."/>
            <person name="Freyhult E."/>
            <person name="Fulton L."/>
            <person name="Fulton R."/>
            <person name="Garcia A.C."/>
            <person name="Gardiner A."/>
            <person name="Garfield D.A."/>
            <person name="Garvin B.E."/>
            <person name="Gibson G."/>
            <person name="Gilbert D."/>
            <person name="Gnerre S."/>
            <person name="Godfrey J."/>
            <person name="Good R."/>
            <person name="Gotea V."/>
            <person name="Gravely B."/>
            <person name="Greenberg A.J."/>
            <person name="Griffiths-Jones S."/>
            <person name="Gross S."/>
            <person name="Guigo R."/>
            <person name="Gustafson E.A."/>
            <person name="Haerty W."/>
            <person name="Hahn M.W."/>
            <person name="Halligan D.L."/>
            <person name="Halpern A.L."/>
            <person name="Halter G.M."/>
            <person name="Han M.V."/>
            <person name="Heger A."/>
            <person name="Hillier L."/>
            <person name="Hinrichs A.S."/>
            <person name="Holmes I."/>
            <person name="Hoskins R.A."/>
            <person name="Hubisz M.J."/>
            <person name="Hultmark D."/>
            <person name="Huntley M.A."/>
            <person name="Jaffe D.B."/>
            <person name="Jagadeeshan S."/>
            <person name="Jeck W.R."/>
            <person name="Johnson J."/>
            <person name="Jones C.D."/>
            <person name="Jordan W.C."/>
            <person name="Karpen G.H."/>
            <person name="Kataoka E."/>
            <person name="Keightley P.D."/>
            <person name="Kheradpour P."/>
            <person name="Kirkness E.F."/>
            <person name="Koerich L.B."/>
            <person name="Kristiansen K."/>
            <person name="Kudrna D."/>
            <person name="Kulathinal R.J."/>
            <person name="Kumar S."/>
            <person name="Kwok R."/>
            <person name="Lander E."/>
            <person name="Langley C.H."/>
            <person name="Lapoint R."/>
            <person name="Lazzaro B.P."/>
            <person name="Lee S.J."/>
            <person name="Levesque L."/>
            <person name="Li R."/>
            <person name="Lin C.F."/>
            <person name="Lin M.F."/>
            <person name="Lindblad-Toh K."/>
            <person name="Llopart A."/>
            <person name="Long M."/>
            <person name="Low L."/>
            <person name="Lozovsky E."/>
            <person name="Lu J."/>
            <person name="Luo M."/>
            <person name="Machado C.A."/>
            <person name="Makalowski W."/>
            <person name="Marzo M."/>
            <person name="Matsuda M."/>
            <person name="Matzkin L."/>
            <person name="McAllister B."/>
            <person name="McBride C.S."/>
            <person name="McKernan B."/>
            <person name="McKernan K."/>
            <person name="Mendez-Lago M."/>
            <person name="Minx P."/>
            <person name="Mollenhauer M.U."/>
            <person name="Montooth K."/>
            <person name="Mount S.M."/>
            <person name="Mu X."/>
            <person name="Myers E."/>
            <person name="Negre B."/>
            <person name="Newfeld S."/>
            <person name="Nielsen R."/>
            <person name="Noor M.A."/>
            <person name="O'Grady P."/>
            <person name="Pachter L."/>
            <person name="Papaceit M."/>
            <person name="Parisi M.J."/>
            <person name="Parisi M."/>
            <person name="Parts L."/>
            <person name="Pedersen J.S."/>
            <person name="Pesole G."/>
            <person name="Phillippy A.M."/>
            <person name="Ponting C.P."/>
            <person name="Pop M."/>
            <person name="Porcelli D."/>
            <person name="Powell J.R."/>
            <person name="Prohaska S."/>
            <person name="Pruitt K."/>
            <person name="Puig M."/>
            <person name="Quesneville H."/>
            <person name="Ram K.R."/>
            <person name="Rand D."/>
            <person name="Rasmussen M.D."/>
            <person name="Reed L.K."/>
            <person name="Reenan R."/>
            <person name="Reily A."/>
            <person name="Remington K.A."/>
            <person name="Rieger T.T."/>
            <person name="Ritchie M.G."/>
            <person name="Robin C."/>
            <person name="Rogers Y.H."/>
            <person name="Rohde C."/>
            <person name="Rozas J."/>
            <person name="Rubenfield M.J."/>
            <person name="Ruiz A."/>
            <person name="Russo S."/>
            <person name="Salzberg S.L."/>
            <person name="Sanchez-Gracia A."/>
            <person name="Saranga D.J."/>
            <person name="Sato H."/>
            <person name="Schaeffer S.W."/>
            <person name="Schatz M.C."/>
            <person name="Schlenke T."/>
            <person name="Schwartz R."/>
            <person name="Segarra C."/>
            <person name="Singh R.S."/>
            <person name="Sirot L."/>
            <person name="Sirota M."/>
            <person name="Sisneros N.B."/>
            <person name="Smith C.D."/>
            <person name="Smith T.F."/>
            <person name="Spieth J."/>
            <person name="Stage D.E."/>
            <person name="Stark A."/>
            <person name="Stephan W."/>
            <person name="Strausberg R.L."/>
            <person name="Strempel S."/>
            <person name="Sturgill D."/>
            <person name="Sutton G."/>
            <person name="Sutton G.G."/>
            <person name="Tao W."/>
            <person name="Teichmann S."/>
            <person name="Tobari Y.N."/>
            <person name="Tomimura Y."/>
            <person name="Tsolas J.M."/>
            <person name="Valente V.L."/>
            <person name="Venter E."/>
            <person name="Venter J.C."/>
            <person name="Vicario S."/>
            <person name="Vieira F.G."/>
            <person name="Vilella A.J."/>
            <person name="Villasante A."/>
            <person name="Walenz B."/>
            <person name="Wang J."/>
            <person name="Wasserman M."/>
            <person name="Watts T."/>
            <person name="Wilson D."/>
            <person name="Wilson R.K."/>
            <person name="Wing R.A."/>
            <person name="Wolfner M.F."/>
            <person name="Wong A."/>
            <person name="Wong G.K."/>
            <person name="Wu C.I."/>
            <person name="Wu G."/>
            <person name="Yamamoto D."/>
            <person name="Yang H.P."/>
            <person name="Yang S.P."/>
            <person name="Yorke J.A."/>
            <person name="Yoshida K."/>
            <person name="Zdobnov E."/>
            <person name="Zhang P."/>
            <person name="Zhang Y."/>
            <person name="Zimin A.V."/>
            <person name="Baldwin J."/>
            <person name="Abdouelleil A."/>
            <person name="Abdulkadir J."/>
            <person name="Abebe A."/>
            <person name="Abera B."/>
            <person name="Abreu J."/>
            <person name="Acer S.C."/>
            <person name="Aftuck L."/>
            <person name="Alexander A."/>
            <person name="An P."/>
            <person name="Anderson E."/>
            <person name="Anderson S."/>
            <person name="Arachi H."/>
            <person name="Azer M."/>
            <person name="Bachantsang P."/>
            <person name="Barry A."/>
            <person name="Bayul T."/>
            <person name="Berlin A."/>
            <person name="Bessette D."/>
            <person name="Bloom T."/>
            <person name="Blye J."/>
            <person name="Boguslavskiy L."/>
            <person name="Bonnet C."/>
            <person name="Boukhgalter B."/>
            <person name="Bourzgui I."/>
            <person name="Brown A."/>
            <person name="Cahill P."/>
            <person name="Channer S."/>
            <person name="Cheshatsang Y."/>
            <person name="Chuda L."/>
            <person name="Citroen M."/>
            <person name="Collymore A."/>
            <person name="Cooke P."/>
            <person name="Costello M."/>
            <person name="D'Aco K."/>
            <person name="Daza R."/>
            <person name="De Haan G."/>
            <person name="DeGray S."/>
            <person name="DeMaso C."/>
            <person name="Dhargay N."/>
            <person name="Dooley K."/>
            <person name="Dooley E."/>
            <person name="Doricent M."/>
            <person name="Dorje P."/>
            <person name="Dorjee K."/>
            <person name="Dupes A."/>
            <person name="Elong R."/>
            <person name="Falk J."/>
            <person name="Farina A."/>
            <person name="Faro S."/>
            <person name="Ferguson D."/>
            <person name="Fisher S."/>
            <person name="Foley C.D."/>
            <person name="Franke A."/>
            <person name="Friedrich D."/>
            <person name="Gadbois L."/>
            <person name="Gearin G."/>
            <person name="Gearin C.R."/>
            <person name="Giannoukos G."/>
            <person name="Goode T."/>
            <person name="Graham J."/>
            <person name="Grandbois E."/>
            <person name="Grewal S."/>
            <person name="Gyaltsen K."/>
            <person name="Hafez N."/>
            <person name="Hagos B."/>
            <person name="Hall J."/>
            <person name="Henson C."/>
            <person name="Hollinger A."/>
            <person name="Honan T."/>
            <person name="Huard M.D."/>
            <person name="Hughes L."/>
            <person name="Hurhula B."/>
            <person name="Husby M.E."/>
            <person name="Kamat A."/>
            <person name="Kanga B."/>
            <person name="Kashin S."/>
            <person name="Khazanovich D."/>
            <person name="Kisner P."/>
            <person name="Lance K."/>
            <person name="Lara M."/>
            <person name="Lee W."/>
            <person name="Lennon N."/>
            <person name="Letendre F."/>
            <person name="LeVine R."/>
            <person name="Lipovsky A."/>
            <person name="Liu X."/>
            <person name="Liu J."/>
            <person name="Liu S."/>
            <person name="Lokyitsang T."/>
            <person name="Lokyitsang Y."/>
            <person name="Lubonja R."/>
            <person name="Lui A."/>
            <person name="MacDonald P."/>
            <person name="Magnisalis V."/>
            <person name="Maru K."/>
            <person name="Matthews C."/>
            <person name="McCusker W."/>
            <person name="McDonough S."/>
            <person name="Mehta T."/>
            <person name="Meldrim J."/>
            <person name="Meneus L."/>
            <person name="Mihai O."/>
            <person name="Mihalev A."/>
            <person name="Mihova T."/>
            <person name="Mittelman R."/>
            <person name="Mlenga V."/>
            <person name="Montmayeur A."/>
            <person name="Mulrain L."/>
            <person name="Navidi A."/>
            <person name="Naylor J."/>
            <person name="Negash T."/>
            <person name="Nguyen T."/>
            <person name="Nguyen N."/>
            <person name="Nicol R."/>
            <person name="Norbu C."/>
            <person name="Norbu N."/>
            <person name="Novod N."/>
            <person name="O'Neill B."/>
            <person name="Osman S."/>
            <person name="Markiewicz E."/>
            <person name="Oyono O.L."/>
            <person name="Patti C."/>
            <person name="Phunkhang P."/>
            <person name="Pierre F."/>
            <person name="Priest M."/>
            <person name="Raghuraman S."/>
            <person name="Rege F."/>
            <person name="Reyes R."/>
            <person name="Rise C."/>
            <person name="Rogov P."/>
            <person name="Ross K."/>
            <person name="Ryan E."/>
            <person name="Settipalli S."/>
            <person name="Shea T."/>
            <person name="Sherpa N."/>
            <person name="Shi L."/>
            <person name="Shih D."/>
            <person name="Sparrow T."/>
            <person name="Spaulding J."/>
            <person name="Stalker J."/>
            <person name="Stange-Thomann N."/>
            <person name="Stavropoulos S."/>
            <person name="Stone C."/>
            <person name="Strader C."/>
            <person name="Tesfaye S."/>
            <person name="Thomson T."/>
            <person name="Thoulutsang Y."/>
            <person name="Thoulutsang D."/>
            <person name="Topham K."/>
            <person name="Topping I."/>
            <person name="Tsamla T."/>
            <person name="Vassiliev H."/>
            <person name="Vo A."/>
            <person name="Wangchuk T."/>
            <person name="Wangdi T."/>
            <person name="Weiand M."/>
            <person name="Wilkinson J."/>
            <person name="Wilson A."/>
            <person name="Yadav S."/>
            <person name="Young G."/>
            <person name="Yu Q."/>
            <person name="Zembek L."/>
            <person name="Zhong D."/>
            <person name="Zimmer A."/>
            <person name="Zwirko Z."/>
            <person name="Jaffe D.B."/>
            <person name="Alvarez P."/>
            <person name="Brockman W."/>
            <person name="Butler J."/>
            <person name="Chin C."/>
            <person name="Gnerre S."/>
            <person name="Grabherr M."/>
            <person name="Kleber M."/>
            <person name="Mauceli E."/>
            <person name="MacCallum I."/>
        </authorList>
    </citation>
    <scope>NUCLEOTIDE SEQUENCE [LARGE SCALE GENOMIC DNA]</scope>
    <source>
        <strain evidence="3">Tai18E2 / Tucson 14021-0261.01</strain>
    </source>
</reference>
<proteinExistence type="predicted"/>
<dbReference type="PhylomeDB" id="B4PNQ3"/>
<accession>B4PNQ3</accession>
<gene>
    <name evidence="2" type="primary">Dyak\GE26171</name>
    <name evidence="2" type="synonym">dyak_GLEANR_9737</name>
    <name evidence="2" type="synonym">GE26171</name>
    <name evidence="2" type="ORF">Dyak_GE26171</name>
</gene>
<dbReference type="OMA" id="DGQLHYM"/>
<name>B4PNQ3_DROYA</name>
<dbReference type="EMBL" id="CM000160">
    <property type="protein sequence ID" value="EDW97068.1"/>
    <property type="molecule type" value="Genomic_DNA"/>
</dbReference>
<dbReference type="InterPro" id="IPR019193">
    <property type="entry name" value="UBQ-conj_enz_E2-bd_prot"/>
</dbReference>
<dbReference type="KEGG" id="dya:Dyak_GE26171"/>
<reference evidence="2 3" key="2">
    <citation type="journal article" date="2007" name="PLoS Biol.">
        <title>Principles of genome evolution in the Drosophila melanogaster species group.</title>
        <authorList>
            <person name="Ranz J.M."/>
            <person name="Maurin D."/>
            <person name="Chan Y.S."/>
            <person name="von Grotthuss M."/>
            <person name="Hillier L.W."/>
            <person name="Roote J."/>
            <person name="Ashburner M."/>
            <person name="Bergman C.M."/>
        </authorList>
    </citation>
    <scope>NUCLEOTIDE SEQUENCE [LARGE SCALE GENOMIC DNA]</scope>
    <source>
        <strain evidence="3">Tai18E2 / Tucson 14021-0261.01</strain>
    </source>
</reference>
<keyword evidence="3" id="KW-1185">Reference proteome</keyword>
<evidence type="ECO:0000313" key="3">
    <source>
        <dbReference type="Proteomes" id="UP000002282"/>
    </source>
</evidence>
<organism evidence="2 3">
    <name type="scientific">Drosophila yakuba</name>
    <name type="common">Fruit fly</name>
    <dbReference type="NCBI Taxonomy" id="7245"/>
    <lineage>
        <taxon>Eukaryota</taxon>
        <taxon>Metazoa</taxon>
        <taxon>Ecdysozoa</taxon>
        <taxon>Arthropoda</taxon>
        <taxon>Hexapoda</taxon>
        <taxon>Insecta</taxon>
        <taxon>Pterygota</taxon>
        <taxon>Neoptera</taxon>
        <taxon>Endopterygota</taxon>
        <taxon>Diptera</taxon>
        <taxon>Brachycera</taxon>
        <taxon>Muscomorpha</taxon>
        <taxon>Ephydroidea</taxon>
        <taxon>Drosophilidae</taxon>
        <taxon>Drosophila</taxon>
        <taxon>Sophophora</taxon>
    </lineage>
</organism>
<dbReference type="Proteomes" id="UP000002282">
    <property type="component" value="Chromosome 3R"/>
</dbReference>
<feature type="region of interest" description="Disordered" evidence="1">
    <location>
        <begin position="305"/>
        <end position="358"/>
    </location>
</feature>
<dbReference type="Pfam" id="PF09814">
    <property type="entry name" value="HECT_2"/>
    <property type="match status" value="1"/>
</dbReference>
<evidence type="ECO:0000313" key="2">
    <source>
        <dbReference type="EMBL" id="EDW97068.1"/>
    </source>
</evidence>
<dbReference type="OrthoDB" id="7861534at2759"/>
<protein>
    <submittedName>
        <fullName evidence="2">Uncharacterized protein</fullName>
    </submittedName>
</protein>